<dbReference type="RefSeq" id="WP_071389233.1">
    <property type="nucleotide sequence ID" value="NZ_MLQS01000007.1"/>
</dbReference>
<proteinExistence type="predicted"/>
<evidence type="ECO:0000256" key="1">
    <source>
        <dbReference type="SAM" id="Phobius"/>
    </source>
</evidence>
<comment type="caution">
    <text evidence="2">The sequence shown here is derived from an EMBL/GenBank/DDBJ whole genome shotgun (WGS) entry which is preliminary data.</text>
</comment>
<feature type="transmembrane region" description="Helical" evidence="1">
    <location>
        <begin position="9"/>
        <end position="30"/>
    </location>
</feature>
<feature type="transmembrane region" description="Helical" evidence="1">
    <location>
        <begin position="36"/>
        <end position="56"/>
    </location>
</feature>
<name>A0A1S2M7N6_9BACI</name>
<keyword evidence="1" id="KW-1133">Transmembrane helix</keyword>
<sequence length="67" mass="7671">MDKAKVHPFILISLIMSSISMGIFANQNYINQEIGYGISFTLLSFFLIGLVIFGFIRNRKIDNEKNK</sequence>
<accession>A0A1S2M7N6</accession>
<keyword evidence="3" id="KW-1185">Reference proteome</keyword>
<dbReference type="EMBL" id="MLQS01000007">
    <property type="protein sequence ID" value="OIJ20759.1"/>
    <property type="molecule type" value="Genomic_DNA"/>
</dbReference>
<reference evidence="2 3" key="1">
    <citation type="submission" date="2016-10" db="EMBL/GenBank/DDBJ databases">
        <title>Draft genome sequences of four alkaliphilic bacteria belonging to the Anaerobacillus genus.</title>
        <authorList>
            <person name="Bassil N.M."/>
            <person name="Lloyd J.R."/>
        </authorList>
    </citation>
    <scope>NUCLEOTIDE SEQUENCE [LARGE SCALE GENOMIC DNA]</scope>
    <source>
        <strain evidence="2 3">DSM 22531</strain>
    </source>
</reference>
<evidence type="ECO:0000313" key="2">
    <source>
        <dbReference type="EMBL" id="OIJ20759.1"/>
    </source>
</evidence>
<evidence type="ECO:0000313" key="3">
    <source>
        <dbReference type="Proteomes" id="UP000180057"/>
    </source>
</evidence>
<keyword evidence="1" id="KW-0812">Transmembrane</keyword>
<keyword evidence="1" id="KW-0472">Membrane</keyword>
<dbReference type="STRING" id="472963.BKP45_08140"/>
<protein>
    <submittedName>
        <fullName evidence="2">Uncharacterized protein</fullName>
    </submittedName>
</protein>
<organism evidence="2 3">
    <name type="scientific">Anaerobacillus alkalidiazotrophicus</name>
    <dbReference type="NCBI Taxonomy" id="472963"/>
    <lineage>
        <taxon>Bacteria</taxon>
        <taxon>Bacillati</taxon>
        <taxon>Bacillota</taxon>
        <taxon>Bacilli</taxon>
        <taxon>Bacillales</taxon>
        <taxon>Bacillaceae</taxon>
        <taxon>Anaerobacillus</taxon>
    </lineage>
</organism>
<gene>
    <name evidence="2" type="ORF">BKP45_08140</name>
</gene>
<dbReference type="AlphaFoldDB" id="A0A1S2M7N6"/>
<dbReference type="Proteomes" id="UP000180057">
    <property type="component" value="Unassembled WGS sequence"/>
</dbReference>